<accession>A0ABT4TAH4</accession>
<proteinExistence type="predicted"/>
<dbReference type="InterPro" id="IPR013216">
    <property type="entry name" value="Methyltransf_11"/>
</dbReference>
<keyword evidence="3" id="KW-1185">Reference proteome</keyword>
<dbReference type="InterPro" id="IPR052939">
    <property type="entry name" value="23S_rRNA_MeTrnsfrase_RlmA"/>
</dbReference>
<reference evidence="2 3" key="1">
    <citation type="submission" date="2022-11" db="EMBL/GenBank/DDBJ databases">
        <title>Nonomuraea corallina sp. nov., a new species of the genus Nonomuraea isolated from sea side sediment in Thai sea.</title>
        <authorList>
            <person name="Ngamcharungchit C."/>
            <person name="Matsumoto A."/>
            <person name="Suriyachadkun C."/>
            <person name="Panbangred W."/>
            <person name="Inahashi Y."/>
            <person name="Intra B."/>
        </authorList>
    </citation>
    <scope>NUCLEOTIDE SEQUENCE [LARGE SCALE GENOMIC DNA]</scope>
    <source>
        <strain evidence="2 3">DSM 43553</strain>
    </source>
</reference>
<gene>
    <name evidence="2" type="ORF">OUY24_38235</name>
</gene>
<evidence type="ECO:0000313" key="2">
    <source>
        <dbReference type="EMBL" id="MDA0646502.1"/>
    </source>
</evidence>
<feature type="domain" description="Methyltransferase type 11" evidence="1">
    <location>
        <begin position="51"/>
        <end position="135"/>
    </location>
</feature>
<dbReference type="GO" id="GO:0008168">
    <property type="term" value="F:methyltransferase activity"/>
    <property type="evidence" value="ECO:0007669"/>
    <property type="project" value="UniProtKB-KW"/>
</dbReference>
<protein>
    <submittedName>
        <fullName evidence="2">Class I SAM-dependent methyltransferase</fullName>
    </submittedName>
</protein>
<dbReference type="InterPro" id="IPR029063">
    <property type="entry name" value="SAM-dependent_MTases_sf"/>
</dbReference>
<dbReference type="Gene3D" id="3.40.50.150">
    <property type="entry name" value="Vaccinia Virus protein VP39"/>
    <property type="match status" value="1"/>
</dbReference>
<dbReference type="PANTHER" id="PTHR43460:SF1">
    <property type="entry name" value="METHYLTRANSFERASE TYPE 11 DOMAIN-CONTAINING PROTEIN"/>
    <property type="match status" value="1"/>
</dbReference>
<evidence type="ECO:0000313" key="3">
    <source>
        <dbReference type="Proteomes" id="UP001212498"/>
    </source>
</evidence>
<keyword evidence="2" id="KW-0489">Methyltransferase</keyword>
<dbReference type="CDD" id="cd02440">
    <property type="entry name" value="AdoMet_MTases"/>
    <property type="match status" value="1"/>
</dbReference>
<dbReference type="EMBL" id="JAPNUD010000202">
    <property type="protein sequence ID" value="MDA0646502.1"/>
    <property type="molecule type" value="Genomic_DNA"/>
</dbReference>
<dbReference type="GO" id="GO:0032259">
    <property type="term" value="P:methylation"/>
    <property type="evidence" value="ECO:0007669"/>
    <property type="project" value="UniProtKB-KW"/>
</dbReference>
<dbReference type="SUPFAM" id="SSF53335">
    <property type="entry name" value="S-adenosyl-L-methionine-dependent methyltransferases"/>
    <property type="match status" value="1"/>
</dbReference>
<dbReference type="PANTHER" id="PTHR43460">
    <property type="entry name" value="METHYLTRANSFERASE"/>
    <property type="match status" value="1"/>
</dbReference>
<name>A0ABT4TAH4_9ACTN</name>
<dbReference type="RefSeq" id="WP_271279782.1">
    <property type="nucleotide sequence ID" value="NZ_BAABFD010000016.1"/>
</dbReference>
<organism evidence="2 3">
    <name type="scientific">Nonomuraea ferruginea</name>
    <dbReference type="NCBI Taxonomy" id="46174"/>
    <lineage>
        <taxon>Bacteria</taxon>
        <taxon>Bacillati</taxon>
        <taxon>Actinomycetota</taxon>
        <taxon>Actinomycetes</taxon>
        <taxon>Streptosporangiales</taxon>
        <taxon>Streptosporangiaceae</taxon>
        <taxon>Nonomuraea</taxon>
    </lineage>
</organism>
<dbReference type="Pfam" id="PF08241">
    <property type="entry name" value="Methyltransf_11"/>
    <property type="match status" value="1"/>
</dbReference>
<keyword evidence="2" id="KW-0808">Transferase</keyword>
<evidence type="ECO:0000259" key="1">
    <source>
        <dbReference type="Pfam" id="PF08241"/>
    </source>
</evidence>
<comment type="caution">
    <text evidence="2">The sequence shown here is derived from an EMBL/GenBank/DDBJ whole genome shotgun (WGS) entry which is preliminary data.</text>
</comment>
<sequence length="246" mass="26964">MDYDTLITEALAAPIGGWDFSAFAGRYVTGSPPWSYEEVVRERLPRVRSLLDIGTGGGEFLSSLAPLPAHTAATEGHPPNVAIARERLTPLGVEVAAVDGNALPFPEGSFELVVSRHHAYDPDEVLRVLVPHGTLLTQQVGGCDLAELNEALAAPPHPHRRWDLERAIAALEKAGFAVTWQAESFIPAQFRDIGAVVQFLRVVPWQVPDFDVRRYESALRALHERMQAGHALCARSHRFALIACPR</sequence>
<dbReference type="Proteomes" id="UP001212498">
    <property type="component" value="Unassembled WGS sequence"/>
</dbReference>